<protein>
    <submittedName>
        <fullName evidence="1">Uncharacterized protein</fullName>
    </submittedName>
</protein>
<evidence type="ECO:0000313" key="2">
    <source>
        <dbReference type="Proteomes" id="UP001054945"/>
    </source>
</evidence>
<reference evidence="1 2" key="1">
    <citation type="submission" date="2021-06" db="EMBL/GenBank/DDBJ databases">
        <title>Caerostris extrusa draft genome.</title>
        <authorList>
            <person name="Kono N."/>
            <person name="Arakawa K."/>
        </authorList>
    </citation>
    <scope>NUCLEOTIDE SEQUENCE [LARGE SCALE GENOMIC DNA]</scope>
</reference>
<dbReference type="Proteomes" id="UP001054945">
    <property type="component" value="Unassembled WGS sequence"/>
</dbReference>
<organism evidence="1 2">
    <name type="scientific">Caerostris extrusa</name>
    <name type="common">Bark spider</name>
    <name type="synonym">Caerostris bankana</name>
    <dbReference type="NCBI Taxonomy" id="172846"/>
    <lineage>
        <taxon>Eukaryota</taxon>
        <taxon>Metazoa</taxon>
        <taxon>Ecdysozoa</taxon>
        <taxon>Arthropoda</taxon>
        <taxon>Chelicerata</taxon>
        <taxon>Arachnida</taxon>
        <taxon>Araneae</taxon>
        <taxon>Araneomorphae</taxon>
        <taxon>Entelegynae</taxon>
        <taxon>Araneoidea</taxon>
        <taxon>Araneidae</taxon>
        <taxon>Caerostris</taxon>
    </lineage>
</organism>
<gene>
    <name evidence="1" type="ORF">CEXT_171761</name>
</gene>
<proteinExistence type="predicted"/>
<comment type="caution">
    <text evidence="1">The sequence shown here is derived from an EMBL/GenBank/DDBJ whole genome shotgun (WGS) entry which is preliminary data.</text>
</comment>
<evidence type="ECO:0000313" key="1">
    <source>
        <dbReference type="EMBL" id="GIY64987.1"/>
    </source>
</evidence>
<sequence length="112" mass="12710">MNLHSLLIHLFYGSSLQHQQPCQKKRRQSCRHRSFRRHQLCMFRAAGKLRPEVAIKDASLAKKVLIWATSAAGVRILTLRFRSNVFLPDTLLGEIGRGCLGDSIIVRNSLEA</sequence>
<keyword evidence="2" id="KW-1185">Reference proteome</keyword>
<accession>A0AAV4V422</accession>
<dbReference type="EMBL" id="BPLR01013948">
    <property type="protein sequence ID" value="GIY64987.1"/>
    <property type="molecule type" value="Genomic_DNA"/>
</dbReference>
<dbReference type="AlphaFoldDB" id="A0AAV4V422"/>
<name>A0AAV4V422_CAEEX</name>